<dbReference type="EMBL" id="CP101185">
    <property type="protein sequence ID" value="UYV96019.1"/>
    <property type="molecule type" value="Genomic_DNA"/>
</dbReference>
<dbReference type="RefSeq" id="WP_069695030.1">
    <property type="nucleotide sequence ID" value="NZ_CP043010.1"/>
</dbReference>
<accession>A0AAX3EDK9</accession>
<sequence length="149" mass="16229">MAGARQRLDLGITARQADILLDTLVDKSVETDHYLLSYPKDEPEKTDTCCDAHLARFEQRALQRKALLERKAGVQHLIALIEAIRPAFEASGSSPENMTAVDLSGVTLVYRDAAGRTHEQPLADIGSAGTLIDPDNGDDLELIAALVHR</sequence>
<proteinExistence type="predicted"/>
<dbReference type="AlphaFoldDB" id="A0AAX3EDK9"/>
<name>A0AAX3EDK9_PAEUR</name>
<evidence type="ECO:0000313" key="1">
    <source>
        <dbReference type="EMBL" id="UYV96019.1"/>
    </source>
</evidence>
<gene>
    <name evidence="1" type="ORF">NL394_13105</name>
</gene>
<keyword evidence="2" id="KW-1185">Reference proteome</keyword>
<evidence type="ECO:0000313" key="2">
    <source>
        <dbReference type="Proteomes" id="UP001163293"/>
    </source>
</evidence>
<organism evidence="1 2">
    <name type="scientific">Paenarthrobacter ureafaciens</name>
    <dbReference type="NCBI Taxonomy" id="37931"/>
    <lineage>
        <taxon>Bacteria</taxon>
        <taxon>Bacillati</taxon>
        <taxon>Actinomycetota</taxon>
        <taxon>Actinomycetes</taxon>
        <taxon>Micrococcales</taxon>
        <taxon>Micrococcaceae</taxon>
        <taxon>Paenarthrobacter</taxon>
    </lineage>
</organism>
<reference evidence="1" key="1">
    <citation type="submission" date="2022-07" db="EMBL/GenBank/DDBJ databases">
        <authorList>
            <person name="Wu T."/>
        </authorList>
    </citation>
    <scope>NUCLEOTIDE SEQUENCE</scope>
    <source>
        <strain evidence="1">SD-1</strain>
    </source>
</reference>
<dbReference type="Proteomes" id="UP001163293">
    <property type="component" value="Chromosome"/>
</dbReference>
<protein>
    <submittedName>
        <fullName evidence="1">Uncharacterized protein</fullName>
    </submittedName>
</protein>